<dbReference type="InterPro" id="IPR035979">
    <property type="entry name" value="RBD_domain_sf"/>
</dbReference>
<dbReference type="EMBL" id="KK102734">
    <property type="protein sequence ID" value="KIY97041.1"/>
    <property type="molecule type" value="Genomic_DNA"/>
</dbReference>
<evidence type="ECO:0000256" key="3">
    <source>
        <dbReference type="SAM" id="Coils"/>
    </source>
</evidence>
<dbReference type="SMART" id="SM00360">
    <property type="entry name" value="RRM"/>
    <property type="match status" value="1"/>
</dbReference>
<dbReference type="Proteomes" id="UP000054498">
    <property type="component" value="Unassembled WGS sequence"/>
</dbReference>
<dbReference type="PROSITE" id="PS50102">
    <property type="entry name" value="RRM"/>
    <property type="match status" value="1"/>
</dbReference>
<dbReference type="OrthoDB" id="266138at2759"/>
<dbReference type="GeneID" id="25728132"/>
<dbReference type="STRING" id="145388.A0A0D2M780"/>
<keyword evidence="6" id="KW-1185">Reference proteome</keyword>
<dbReference type="Pfam" id="PF00076">
    <property type="entry name" value="RRM_1"/>
    <property type="match status" value="1"/>
</dbReference>
<dbReference type="Gene3D" id="3.30.70.330">
    <property type="match status" value="1"/>
</dbReference>
<evidence type="ECO:0000313" key="6">
    <source>
        <dbReference type="Proteomes" id="UP000054498"/>
    </source>
</evidence>
<keyword evidence="3" id="KW-0175">Coiled coil</keyword>
<dbReference type="GO" id="GO:0003723">
    <property type="term" value="F:RNA binding"/>
    <property type="evidence" value="ECO:0007669"/>
    <property type="project" value="UniProtKB-UniRule"/>
</dbReference>
<evidence type="ECO:0000313" key="5">
    <source>
        <dbReference type="EMBL" id="KIY97041.1"/>
    </source>
</evidence>
<dbReference type="PANTHER" id="PTHR10352">
    <property type="entry name" value="EUKARYOTIC TRANSLATION INITIATION FACTOR 3 SUBUNIT G"/>
    <property type="match status" value="1"/>
</dbReference>
<accession>A0A0D2M780</accession>
<evidence type="ECO:0000259" key="4">
    <source>
        <dbReference type="PROSITE" id="PS50102"/>
    </source>
</evidence>
<keyword evidence="1 2" id="KW-0694">RNA-binding</keyword>
<feature type="coiled-coil region" evidence="3">
    <location>
        <begin position="161"/>
        <end position="188"/>
    </location>
</feature>
<dbReference type="RefSeq" id="XP_013896061.1">
    <property type="nucleotide sequence ID" value="XM_014040607.1"/>
</dbReference>
<dbReference type="InterPro" id="IPR012677">
    <property type="entry name" value="Nucleotide-bd_a/b_plait_sf"/>
</dbReference>
<evidence type="ECO:0000256" key="2">
    <source>
        <dbReference type="PROSITE-ProRule" id="PRU00176"/>
    </source>
</evidence>
<name>A0A0D2M780_9CHLO</name>
<dbReference type="AlphaFoldDB" id="A0A0D2M780"/>
<dbReference type="KEGG" id="mng:MNEG_10921"/>
<protein>
    <recommendedName>
        <fullName evidence="4">RRM domain-containing protein</fullName>
    </recommendedName>
</protein>
<gene>
    <name evidence="5" type="ORF">MNEG_10921</name>
</gene>
<organism evidence="5 6">
    <name type="scientific">Monoraphidium neglectum</name>
    <dbReference type="NCBI Taxonomy" id="145388"/>
    <lineage>
        <taxon>Eukaryota</taxon>
        <taxon>Viridiplantae</taxon>
        <taxon>Chlorophyta</taxon>
        <taxon>core chlorophytes</taxon>
        <taxon>Chlorophyceae</taxon>
        <taxon>CS clade</taxon>
        <taxon>Sphaeropleales</taxon>
        <taxon>Selenastraceae</taxon>
        <taxon>Monoraphidium</taxon>
    </lineage>
</organism>
<feature type="domain" description="RRM" evidence="4">
    <location>
        <begin position="266"/>
        <end position="344"/>
    </location>
</feature>
<dbReference type="InterPro" id="IPR000504">
    <property type="entry name" value="RRM_dom"/>
</dbReference>
<sequence length="350" mass="35700">MDQVASSGPLGSPYGATRQNALLLGGFGPVGDAGVSTSQPLNSPTFEAASESSGSFAFLPGTFGHSAHAAAAAAAHAAHNQHAFQSVSPPAATQHNGLAPTHEDLALSGTSYSALDGIVSGNGGGGGGFATAPAAFTAAAALLDNGVETLYPSERLALARMAAAAQQQQQVQQQVQQHIQQQQQQQQQQHMLLQPLNSINSGPSTIGGPGANSHDELYHHMGGFSMDQRSSGGLLSPAGMAGAAKAGAAAAAAAAGGQQVFIPKSSSLYVKNLPADADKCFLYERFAPYGAIMSVKVLCDPDTKICRGVGFVNFAVHDDAVRAMQALHGAKVGDKLMHVSLQTPRIRAVV</sequence>
<dbReference type="SUPFAM" id="SSF54928">
    <property type="entry name" value="RNA-binding domain, RBD"/>
    <property type="match status" value="1"/>
</dbReference>
<evidence type="ECO:0000256" key="1">
    <source>
        <dbReference type="ARBA" id="ARBA00022884"/>
    </source>
</evidence>
<proteinExistence type="predicted"/>
<reference evidence="5 6" key="1">
    <citation type="journal article" date="2013" name="BMC Genomics">
        <title>Reconstruction of the lipid metabolism for the microalga Monoraphidium neglectum from its genome sequence reveals characteristics suitable for biofuel production.</title>
        <authorList>
            <person name="Bogen C."/>
            <person name="Al-Dilaimi A."/>
            <person name="Albersmeier A."/>
            <person name="Wichmann J."/>
            <person name="Grundmann M."/>
            <person name="Rupp O."/>
            <person name="Lauersen K.J."/>
            <person name="Blifernez-Klassen O."/>
            <person name="Kalinowski J."/>
            <person name="Goesmann A."/>
            <person name="Mussgnug J.H."/>
            <person name="Kruse O."/>
        </authorList>
    </citation>
    <scope>NUCLEOTIDE SEQUENCE [LARGE SCALE GENOMIC DNA]</scope>
    <source>
        <strain evidence="5 6">SAG 48.87</strain>
    </source>
</reference>